<keyword evidence="11" id="KW-1185">Reference proteome</keyword>
<evidence type="ECO:0000256" key="8">
    <source>
        <dbReference type="RuleBase" id="RU363032"/>
    </source>
</evidence>
<keyword evidence="3 8" id="KW-0813">Transport</keyword>
<gene>
    <name evidence="10" type="ORF">ABID37_002741</name>
</gene>
<reference evidence="10 11" key="1">
    <citation type="submission" date="2024-06" db="EMBL/GenBank/DDBJ databases">
        <title>Genomic Encyclopedia of Type Strains, Phase IV (KMG-IV): sequencing the most valuable type-strain genomes for metagenomic binning, comparative biology and taxonomic classification.</title>
        <authorList>
            <person name="Goeker M."/>
        </authorList>
    </citation>
    <scope>NUCLEOTIDE SEQUENCE [LARGE SCALE GENOMIC DNA]</scope>
    <source>
        <strain evidence="10 11">DSM 27865</strain>
    </source>
</reference>
<feature type="transmembrane region" description="Helical" evidence="8">
    <location>
        <begin position="301"/>
        <end position="327"/>
    </location>
</feature>
<keyword evidence="4" id="KW-1003">Cell membrane</keyword>
<accession>A0ABV2N171</accession>
<evidence type="ECO:0000256" key="5">
    <source>
        <dbReference type="ARBA" id="ARBA00022692"/>
    </source>
</evidence>
<feature type="transmembrane region" description="Helical" evidence="8">
    <location>
        <begin position="222"/>
        <end position="244"/>
    </location>
</feature>
<evidence type="ECO:0000256" key="1">
    <source>
        <dbReference type="ARBA" id="ARBA00004651"/>
    </source>
</evidence>
<feature type="transmembrane region" description="Helical" evidence="8">
    <location>
        <begin position="256"/>
        <end position="276"/>
    </location>
</feature>
<dbReference type="RefSeq" id="WP_354195606.1">
    <property type="nucleotide sequence ID" value="NZ_JBEPML010000008.1"/>
</dbReference>
<evidence type="ECO:0000313" key="11">
    <source>
        <dbReference type="Proteomes" id="UP001549076"/>
    </source>
</evidence>
<keyword evidence="6 8" id="KW-1133">Transmembrane helix</keyword>
<name>A0ABV2N171_9HYPH</name>
<keyword evidence="7 8" id="KW-0472">Membrane</keyword>
<sequence length="435" mass="47720">MSQANRYGSAGGRRIAGVSWAMWGADNMRTTSSTLLKAAHRKAQRPERLRGFLLIAPLAVFLAFTFLAPISSFLVRAVYDPLIADAFPNTVDALKSWKPSEGTPPEAVFRAFRDELLITRDRGTIGAVGQRLNRDAAGMRSLVQRGLSITDQTGVTEWKPVFVGANEQWALPETWSIIKNAGSRFTLSHLLQAVDLVKTEDGSIELRPEDQRVNNYLLVRTLLVGLAIMTLSTLLAFPIALAIARASPSAARWMMTIVLLQFWTSVLARIVSWIVLLQNRGVVNDLLVATGVIAEQQRLALIYNMLGTILVGTYAMLPLVILPIYSVMKLIPPSYLRAATSLGAHPFEAFWRVYFPLTLPGIGAGASTAFILSIGYFVTPALVGGQSGTLYSNIIAYHMQTSLNWALAAALSIVILVVVISLYTVLNRYMRDRKA</sequence>
<dbReference type="InterPro" id="IPR000515">
    <property type="entry name" value="MetI-like"/>
</dbReference>
<comment type="subcellular location">
    <subcellularLocation>
        <location evidence="1 8">Cell membrane</location>
        <topology evidence="1 8">Multi-pass membrane protein</topology>
    </subcellularLocation>
</comment>
<feature type="transmembrane region" description="Helical" evidence="8">
    <location>
        <begin position="51"/>
        <end position="75"/>
    </location>
</feature>
<dbReference type="Pfam" id="PF00528">
    <property type="entry name" value="BPD_transp_1"/>
    <property type="match status" value="1"/>
</dbReference>
<dbReference type="SUPFAM" id="SSF161098">
    <property type="entry name" value="MetI-like"/>
    <property type="match status" value="1"/>
</dbReference>
<feature type="domain" description="ABC transmembrane type-1" evidence="9">
    <location>
        <begin position="218"/>
        <end position="426"/>
    </location>
</feature>
<evidence type="ECO:0000256" key="7">
    <source>
        <dbReference type="ARBA" id="ARBA00023136"/>
    </source>
</evidence>
<evidence type="ECO:0000256" key="3">
    <source>
        <dbReference type="ARBA" id="ARBA00022448"/>
    </source>
</evidence>
<organism evidence="10 11">
    <name type="scientific">Aquamicrobium terrae</name>
    <dbReference type="NCBI Taxonomy" id="1324945"/>
    <lineage>
        <taxon>Bacteria</taxon>
        <taxon>Pseudomonadati</taxon>
        <taxon>Pseudomonadota</taxon>
        <taxon>Alphaproteobacteria</taxon>
        <taxon>Hyphomicrobiales</taxon>
        <taxon>Phyllobacteriaceae</taxon>
        <taxon>Aquamicrobium</taxon>
    </lineage>
</organism>
<keyword evidence="5 8" id="KW-0812">Transmembrane</keyword>
<dbReference type="PANTHER" id="PTHR42929">
    <property type="entry name" value="INNER MEMBRANE ABC TRANSPORTER PERMEASE PROTEIN YDCU-RELATED-RELATED"/>
    <property type="match status" value="1"/>
</dbReference>
<feature type="transmembrane region" description="Helical" evidence="8">
    <location>
        <begin position="362"/>
        <end position="383"/>
    </location>
</feature>
<protein>
    <submittedName>
        <fullName evidence="10">Spermidine/putrescine transport system permease protein</fullName>
    </submittedName>
</protein>
<dbReference type="PANTHER" id="PTHR42929:SF5">
    <property type="entry name" value="ABC TRANSPORTER PERMEASE PROTEIN"/>
    <property type="match status" value="1"/>
</dbReference>
<dbReference type="PROSITE" id="PS50928">
    <property type="entry name" value="ABC_TM1"/>
    <property type="match status" value="1"/>
</dbReference>
<evidence type="ECO:0000256" key="6">
    <source>
        <dbReference type="ARBA" id="ARBA00022989"/>
    </source>
</evidence>
<dbReference type="Proteomes" id="UP001549076">
    <property type="component" value="Unassembled WGS sequence"/>
</dbReference>
<evidence type="ECO:0000313" key="10">
    <source>
        <dbReference type="EMBL" id="MET3792524.1"/>
    </source>
</evidence>
<proteinExistence type="inferred from homology"/>
<dbReference type="EMBL" id="JBEPML010000008">
    <property type="protein sequence ID" value="MET3792524.1"/>
    <property type="molecule type" value="Genomic_DNA"/>
</dbReference>
<comment type="similarity">
    <text evidence="2">Belongs to the binding-protein-dependent transport system permease family. CysTW subfamily.</text>
</comment>
<evidence type="ECO:0000256" key="2">
    <source>
        <dbReference type="ARBA" id="ARBA00007069"/>
    </source>
</evidence>
<evidence type="ECO:0000256" key="4">
    <source>
        <dbReference type="ARBA" id="ARBA00022475"/>
    </source>
</evidence>
<feature type="transmembrane region" description="Helical" evidence="8">
    <location>
        <begin position="403"/>
        <end position="426"/>
    </location>
</feature>
<evidence type="ECO:0000259" key="9">
    <source>
        <dbReference type="PROSITE" id="PS50928"/>
    </source>
</evidence>
<dbReference type="CDD" id="cd06261">
    <property type="entry name" value="TM_PBP2"/>
    <property type="match status" value="1"/>
</dbReference>
<dbReference type="Gene3D" id="1.10.3720.10">
    <property type="entry name" value="MetI-like"/>
    <property type="match status" value="1"/>
</dbReference>
<comment type="caution">
    <text evidence="10">The sequence shown here is derived from an EMBL/GenBank/DDBJ whole genome shotgun (WGS) entry which is preliminary data.</text>
</comment>
<dbReference type="InterPro" id="IPR035906">
    <property type="entry name" value="MetI-like_sf"/>
</dbReference>